<gene>
    <name evidence="2" type="ORF">ACFSR1_22110</name>
</gene>
<dbReference type="InterPro" id="IPR023631">
    <property type="entry name" value="Amidase_dom"/>
</dbReference>
<dbReference type="EMBL" id="JBHULE010000035">
    <property type="protein sequence ID" value="MFD2565389.1"/>
    <property type="molecule type" value="Genomic_DNA"/>
</dbReference>
<dbReference type="Proteomes" id="UP001597319">
    <property type="component" value="Unassembled WGS sequence"/>
</dbReference>
<accession>A0ABW5LLI4</accession>
<evidence type="ECO:0000313" key="2">
    <source>
        <dbReference type="EMBL" id="MFD2565389.1"/>
    </source>
</evidence>
<dbReference type="InterPro" id="IPR036928">
    <property type="entry name" value="AS_sf"/>
</dbReference>
<keyword evidence="3" id="KW-1185">Reference proteome</keyword>
<dbReference type="SUPFAM" id="SSF75304">
    <property type="entry name" value="Amidase signature (AS) enzymes"/>
    <property type="match status" value="1"/>
</dbReference>
<dbReference type="PANTHER" id="PTHR42678:SF34">
    <property type="entry name" value="OS04G0183300 PROTEIN"/>
    <property type="match status" value="1"/>
</dbReference>
<feature type="domain" description="Amidase" evidence="1">
    <location>
        <begin position="113"/>
        <end position="431"/>
    </location>
</feature>
<protein>
    <submittedName>
        <fullName evidence="2">Amidase family protein</fullName>
    </submittedName>
</protein>
<reference evidence="3" key="1">
    <citation type="journal article" date="2019" name="Int. J. Syst. Evol. Microbiol.">
        <title>The Global Catalogue of Microorganisms (GCM) 10K type strain sequencing project: providing services to taxonomists for standard genome sequencing and annotation.</title>
        <authorList>
            <consortium name="The Broad Institute Genomics Platform"/>
            <consortium name="The Broad Institute Genome Sequencing Center for Infectious Disease"/>
            <person name="Wu L."/>
            <person name="Ma J."/>
        </authorList>
    </citation>
    <scope>NUCLEOTIDE SEQUENCE [LARGE SCALE GENOMIC DNA]</scope>
    <source>
        <strain evidence="3">KCTC 52274</strain>
    </source>
</reference>
<name>A0ABW5LLI4_9FLAO</name>
<dbReference type="Pfam" id="PF01425">
    <property type="entry name" value="Amidase"/>
    <property type="match status" value="1"/>
</dbReference>
<evidence type="ECO:0000259" key="1">
    <source>
        <dbReference type="Pfam" id="PF01425"/>
    </source>
</evidence>
<evidence type="ECO:0000313" key="3">
    <source>
        <dbReference type="Proteomes" id="UP001597319"/>
    </source>
</evidence>
<sequence>MRKLVFIFISLLVLISCKREKQESRKEIQSKVVWEPYDESEDLKVTRNLDQERMHLKLVNSKVLDKNDIWRSLESELDYFSAEDYNKLKEFIIEKDIPAIQQSVKEGKLSYEELVKFFIYRIRKYESDNSLSLNAVISLNPKVVKQARELDKVDKNTIDVNSVFGIPIMLKDNIGTKDMFTTAGAIVLQDNKTDNAFIVQRLLDQNALILGKANLSEWAYFLCVGCPVGYSAIGGQTLNPYGRMIFESGGSSSGSGAVVAANFCVAAVGTETSGSILSPSSQNSIVGLKPTIGLLSRSGIVPISSTLDTPGPMTKSIIDNAILLNAMVGMDSSDRASVSSKVDFLESIKESVIKGKRFGVVKSFLEDSLYAQSVDKIKKAGGIMVIVEPEQVALPGFLSILNMDMKNDLPEYMNSYASNNITVKTVEDIIAFNLQDNLVRIPYGQGVFEGIVKDSTATEDLERIKENLNTTACKFFNDQIDKHSLDVVLSINNYHAGYAAVAKYPALTVPMGYTDNGEPKGLTFIGKPFTEYQLLQLGHGYESISEAREMPEKYLE</sequence>
<proteinExistence type="predicted"/>
<dbReference type="Gene3D" id="3.90.1300.10">
    <property type="entry name" value="Amidase signature (AS) domain"/>
    <property type="match status" value="1"/>
</dbReference>
<dbReference type="PROSITE" id="PS51257">
    <property type="entry name" value="PROKAR_LIPOPROTEIN"/>
    <property type="match status" value="1"/>
</dbReference>
<dbReference type="PANTHER" id="PTHR42678">
    <property type="entry name" value="AMIDASE"/>
    <property type="match status" value="1"/>
</dbReference>
<organism evidence="2 3">
    <name type="scientific">Aquimarina rubra</name>
    <dbReference type="NCBI Taxonomy" id="1920033"/>
    <lineage>
        <taxon>Bacteria</taxon>
        <taxon>Pseudomonadati</taxon>
        <taxon>Bacteroidota</taxon>
        <taxon>Flavobacteriia</taxon>
        <taxon>Flavobacteriales</taxon>
        <taxon>Flavobacteriaceae</taxon>
        <taxon>Aquimarina</taxon>
    </lineage>
</organism>
<dbReference type="RefSeq" id="WP_378295204.1">
    <property type="nucleotide sequence ID" value="NZ_JBHULE010000035.1"/>
</dbReference>
<comment type="caution">
    <text evidence="2">The sequence shown here is derived from an EMBL/GenBank/DDBJ whole genome shotgun (WGS) entry which is preliminary data.</text>
</comment>